<proteinExistence type="predicted"/>
<dbReference type="Proteomes" id="UP001153636">
    <property type="component" value="Chromosome 1"/>
</dbReference>
<organism evidence="1 2">
    <name type="scientific">Psylliodes chrysocephalus</name>
    <dbReference type="NCBI Taxonomy" id="3402493"/>
    <lineage>
        <taxon>Eukaryota</taxon>
        <taxon>Metazoa</taxon>
        <taxon>Ecdysozoa</taxon>
        <taxon>Arthropoda</taxon>
        <taxon>Hexapoda</taxon>
        <taxon>Insecta</taxon>
        <taxon>Pterygota</taxon>
        <taxon>Neoptera</taxon>
        <taxon>Endopterygota</taxon>
        <taxon>Coleoptera</taxon>
        <taxon>Polyphaga</taxon>
        <taxon>Cucujiformia</taxon>
        <taxon>Chrysomeloidea</taxon>
        <taxon>Chrysomelidae</taxon>
        <taxon>Galerucinae</taxon>
        <taxon>Alticini</taxon>
        <taxon>Psylliodes</taxon>
    </lineage>
</organism>
<dbReference type="PANTHER" id="PTHR10773:SF19">
    <property type="match status" value="1"/>
</dbReference>
<dbReference type="AlphaFoldDB" id="A0A9P0G3H1"/>
<dbReference type="OrthoDB" id="6766586at2759"/>
<gene>
    <name evidence="1" type="ORF">PSYICH_LOCUS776</name>
</gene>
<reference evidence="1" key="1">
    <citation type="submission" date="2022-01" db="EMBL/GenBank/DDBJ databases">
        <authorList>
            <person name="King R."/>
        </authorList>
    </citation>
    <scope>NUCLEOTIDE SEQUENCE</scope>
</reference>
<accession>A0A9P0G3H1</accession>
<evidence type="ECO:0000313" key="1">
    <source>
        <dbReference type="EMBL" id="CAH1098568.1"/>
    </source>
</evidence>
<keyword evidence="2" id="KW-1185">Reference proteome</keyword>
<sequence>MAHEKCNGIPLAENGNKSELLTVSQLSEIVTNDNVADNNSFHSIEDMIENAEVVMDCDQSTVTSSFIVSNLSEQCFTKAHLEDMTQEIDVEKNLVQLNELEIQVYGENALLESAEIMTISELPDQCVEAPIEKVAQEVVIETNGVQLHELEINENTGQNKISENFIEVLETQEKKEHTKTNSEPNELNMSKHENKILVRKKVSKPETWKNNIRKNLCQAGKEYISSRGKHVCAKTIVNKKDCLNNCKFQCCKKIGENARKNLFHYYYELNQNEKYVFLKQVTEKFIKGRKTTEGASRRAYSFKYFFKVQEEKIQVCKKFFLGTLNISQKPVYTVHSADSDVPKKDLRGKTGSRKLDNKKRQVVIDHIKKFNVVESHYCRQNSQKKYLEATLTIPKMYDLYLKYCAENNIENPVKVSMYRQIFCTNFNYSFHKPKKDVCETCSTYYLKKKENRLSNTEEAAMEKHIAEKEAMRKEKENDKKSGIPVLCFDLENVITCPRSFIGNYFYLQKLTMYNLTGHLSTTNKGYCVLWIETLQGRSGNCLASAFRKIIEKVLEDNHFNVLITWSDSCVPQNRNSHIAFCVLDLLRNHPDLDCLTMKYSVPGHGAVQEVDNIHSQIERHMSQIEFFSPLGFIKELKQVNKKNPFVIIQMKESDFMNYEECSKQLKYDNIPFTKVYTMQFSKSDLTEVRFKRSHTNNEFIKVSISPAVPALPRRRTKKFAEVKSPPEIANLIPKILSSKKEISKEKINALKKMMPSMPQIDQDYYKALLHL</sequence>
<protein>
    <submittedName>
        <fullName evidence="1">Uncharacterized protein</fullName>
    </submittedName>
</protein>
<name>A0A9P0G3H1_9CUCU</name>
<dbReference type="EMBL" id="OV651813">
    <property type="protein sequence ID" value="CAH1098568.1"/>
    <property type="molecule type" value="Genomic_DNA"/>
</dbReference>
<dbReference type="PANTHER" id="PTHR10773">
    <property type="entry name" value="DNA-DIRECTED RNA POLYMERASES I, II, AND III SUBUNIT RPABC2"/>
    <property type="match status" value="1"/>
</dbReference>
<evidence type="ECO:0000313" key="2">
    <source>
        <dbReference type="Proteomes" id="UP001153636"/>
    </source>
</evidence>